<proteinExistence type="predicted"/>
<keyword evidence="1" id="KW-0812">Transmembrane</keyword>
<dbReference type="AlphaFoldDB" id="A0A6A6B7U4"/>
<keyword evidence="3" id="KW-1185">Reference proteome</keyword>
<dbReference type="Proteomes" id="UP000799438">
    <property type="component" value="Unassembled WGS sequence"/>
</dbReference>
<protein>
    <submittedName>
        <fullName evidence="2">Uncharacterized protein</fullName>
    </submittedName>
</protein>
<evidence type="ECO:0000313" key="2">
    <source>
        <dbReference type="EMBL" id="KAF2138861.1"/>
    </source>
</evidence>
<feature type="transmembrane region" description="Helical" evidence="1">
    <location>
        <begin position="61"/>
        <end position="79"/>
    </location>
</feature>
<gene>
    <name evidence="2" type="ORF">K452DRAFT_311314</name>
</gene>
<name>A0A6A6B7U4_9PEZI</name>
<evidence type="ECO:0000256" key="1">
    <source>
        <dbReference type="SAM" id="Phobius"/>
    </source>
</evidence>
<evidence type="ECO:0000313" key="3">
    <source>
        <dbReference type="Proteomes" id="UP000799438"/>
    </source>
</evidence>
<organism evidence="2 3">
    <name type="scientific">Aplosporella prunicola CBS 121167</name>
    <dbReference type="NCBI Taxonomy" id="1176127"/>
    <lineage>
        <taxon>Eukaryota</taxon>
        <taxon>Fungi</taxon>
        <taxon>Dikarya</taxon>
        <taxon>Ascomycota</taxon>
        <taxon>Pezizomycotina</taxon>
        <taxon>Dothideomycetes</taxon>
        <taxon>Dothideomycetes incertae sedis</taxon>
        <taxon>Botryosphaeriales</taxon>
        <taxon>Aplosporellaceae</taxon>
        <taxon>Aplosporella</taxon>
    </lineage>
</organism>
<accession>A0A6A6B7U4</accession>
<dbReference type="RefSeq" id="XP_033394574.1">
    <property type="nucleotide sequence ID" value="XM_033543408.1"/>
</dbReference>
<keyword evidence="1" id="KW-0472">Membrane</keyword>
<sequence length="103" mass="12002">MVLYYALLLLLLLLLLCCFVLCACLFVCLSAGLRVWAAVYVWCLLLVGWLGEGLSELEWRVWLLQWWIAFWAERVCYAVEKGRYKHDKDTIAGNNSTIKRGER</sequence>
<dbReference type="EMBL" id="ML995495">
    <property type="protein sequence ID" value="KAF2138861.1"/>
    <property type="molecule type" value="Genomic_DNA"/>
</dbReference>
<reference evidence="2" key="1">
    <citation type="journal article" date="2020" name="Stud. Mycol.">
        <title>101 Dothideomycetes genomes: a test case for predicting lifestyles and emergence of pathogens.</title>
        <authorList>
            <person name="Haridas S."/>
            <person name="Albert R."/>
            <person name="Binder M."/>
            <person name="Bloem J."/>
            <person name="Labutti K."/>
            <person name="Salamov A."/>
            <person name="Andreopoulos B."/>
            <person name="Baker S."/>
            <person name="Barry K."/>
            <person name="Bills G."/>
            <person name="Bluhm B."/>
            <person name="Cannon C."/>
            <person name="Castanera R."/>
            <person name="Culley D."/>
            <person name="Daum C."/>
            <person name="Ezra D."/>
            <person name="Gonzalez J."/>
            <person name="Henrissat B."/>
            <person name="Kuo A."/>
            <person name="Liang C."/>
            <person name="Lipzen A."/>
            <person name="Lutzoni F."/>
            <person name="Magnuson J."/>
            <person name="Mondo S."/>
            <person name="Nolan M."/>
            <person name="Ohm R."/>
            <person name="Pangilinan J."/>
            <person name="Park H.-J."/>
            <person name="Ramirez L."/>
            <person name="Alfaro M."/>
            <person name="Sun H."/>
            <person name="Tritt A."/>
            <person name="Yoshinaga Y."/>
            <person name="Zwiers L.-H."/>
            <person name="Turgeon B."/>
            <person name="Goodwin S."/>
            <person name="Spatafora J."/>
            <person name="Crous P."/>
            <person name="Grigoriev I."/>
        </authorList>
    </citation>
    <scope>NUCLEOTIDE SEQUENCE</scope>
    <source>
        <strain evidence="2">CBS 121167</strain>
    </source>
</reference>
<keyword evidence="1" id="KW-1133">Transmembrane helix</keyword>
<dbReference type="GeneID" id="54300905"/>